<organism evidence="1 2">
    <name type="scientific">Streptomyces rubrogriseus</name>
    <dbReference type="NCBI Taxonomy" id="194673"/>
    <lineage>
        <taxon>Bacteria</taxon>
        <taxon>Bacillati</taxon>
        <taxon>Actinomycetota</taxon>
        <taxon>Actinomycetes</taxon>
        <taxon>Kitasatosporales</taxon>
        <taxon>Streptomycetaceae</taxon>
        <taxon>Streptomyces</taxon>
        <taxon>Streptomyces violaceoruber group</taxon>
    </lineage>
</organism>
<reference evidence="1 2" key="1">
    <citation type="submission" date="2020-01" db="EMBL/GenBank/DDBJ databases">
        <title>Insect and environment-associated Actinomycetes.</title>
        <authorList>
            <person name="Currrie C."/>
            <person name="Chevrette M."/>
            <person name="Carlson C."/>
            <person name="Stubbendieck R."/>
            <person name="Wendt-Pienkowski E."/>
        </authorList>
    </citation>
    <scope>NUCLEOTIDE SEQUENCE [LARGE SCALE GENOMIC DNA]</scope>
    <source>
        <strain evidence="1 2">SID7739</strain>
    </source>
</reference>
<dbReference type="EMBL" id="JAAGMQ010001223">
    <property type="protein sequence ID" value="NEC39530.1"/>
    <property type="molecule type" value="Genomic_DNA"/>
</dbReference>
<evidence type="ECO:0000313" key="2">
    <source>
        <dbReference type="Proteomes" id="UP000475666"/>
    </source>
</evidence>
<evidence type="ECO:0000313" key="1">
    <source>
        <dbReference type="EMBL" id="NEC39530.1"/>
    </source>
</evidence>
<dbReference type="AlphaFoldDB" id="A0A6G3TS26"/>
<dbReference type="Proteomes" id="UP000475666">
    <property type="component" value="Unassembled WGS sequence"/>
</dbReference>
<dbReference type="RefSeq" id="WP_164279539.1">
    <property type="nucleotide sequence ID" value="NZ_JAAGMQ010001223.1"/>
</dbReference>
<gene>
    <name evidence="1" type="ORF">G3I66_41310</name>
</gene>
<proteinExistence type="predicted"/>
<sequence>MTLLLRNHPTVTTVALVLGITSATLAVMPVLAAAARTGTSVDAPDILRNDHCRFGQGTGRPGGQLTRAG</sequence>
<protein>
    <submittedName>
        <fullName evidence="1">Uncharacterized protein</fullName>
    </submittedName>
</protein>
<comment type="caution">
    <text evidence="1">The sequence shown here is derived from an EMBL/GenBank/DDBJ whole genome shotgun (WGS) entry which is preliminary data.</text>
</comment>
<name>A0A6G3TS26_9ACTN</name>
<accession>A0A6G3TS26</accession>